<dbReference type="RefSeq" id="WP_113954630.1">
    <property type="nucleotide sequence ID" value="NZ_QNRT01000003.1"/>
</dbReference>
<dbReference type="InParanoid" id="A0A395JKP2"/>
<dbReference type="GO" id="GO:0005886">
    <property type="term" value="C:plasma membrane"/>
    <property type="evidence" value="ECO:0007669"/>
    <property type="project" value="UniProtKB-SubCell"/>
</dbReference>
<feature type="transmembrane region" description="Helical" evidence="7">
    <location>
        <begin position="47"/>
        <end position="66"/>
    </location>
</feature>
<protein>
    <submittedName>
        <fullName evidence="8">Uncharacterized membrane protein YbhN (UPF0104 family)</fullName>
    </submittedName>
</protein>
<evidence type="ECO:0000256" key="4">
    <source>
        <dbReference type="ARBA" id="ARBA00022692"/>
    </source>
</evidence>
<reference evidence="8 9" key="1">
    <citation type="submission" date="2018-06" db="EMBL/GenBank/DDBJ databases">
        <title>Genomic Encyclopedia of Type Strains, Phase IV (KMG-IV): sequencing the most valuable type-strain genomes for metagenomic binning, comparative biology and taxonomic classification.</title>
        <authorList>
            <person name="Goeker M."/>
        </authorList>
    </citation>
    <scope>NUCLEOTIDE SEQUENCE [LARGE SCALE GENOMIC DNA]</scope>
    <source>
        <strain evidence="8 9">DSM 24032</strain>
    </source>
</reference>
<feature type="transmembrane region" description="Helical" evidence="7">
    <location>
        <begin position="159"/>
        <end position="185"/>
    </location>
</feature>
<gene>
    <name evidence="8" type="ORF">DFR28_10347</name>
</gene>
<feature type="transmembrane region" description="Helical" evidence="7">
    <location>
        <begin position="125"/>
        <end position="147"/>
    </location>
</feature>
<dbReference type="SUPFAM" id="SSF82171">
    <property type="entry name" value="DPP6 N-terminal domain-like"/>
    <property type="match status" value="1"/>
</dbReference>
<evidence type="ECO:0000256" key="5">
    <source>
        <dbReference type="ARBA" id="ARBA00022989"/>
    </source>
</evidence>
<feature type="transmembrane region" description="Helical" evidence="7">
    <location>
        <begin position="325"/>
        <end position="342"/>
    </location>
</feature>
<evidence type="ECO:0000256" key="6">
    <source>
        <dbReference type="ARBA" id="ARBA00023136"/>
    </source>
</evidence>
<dbReference type="InterPro" id="IPR011042">
    <property type="entry name" value="6-blade_b-propeller_TolB-like"/>
</dbReference>
<dbReference type="InterPro" id="IPR022791">
    <property type="entry name" value="L-PG_synthase/AglD"/>
</dbReference>
<evidence type="ECO:0000256" key="7">
    <source>
        <dbReference type="SAM" id="Phobius"/>
    </source>
</evidence>
<comment type="caution">
    <text evidence="8">The sequence shown here is derived from an EMBL/GenBank/DDBJ whole genome shotgun (WGS) entry which is preliminary data.</text>
</comment>
<keyword evidence="5 7" id="KW-1133">Transmembrane helix</keyword>
<dbReference type="EMBL" id="QNRT01000003">
    <property type="protein sequence ID" value="RBP49622.1"/>
    <property type="molecule type" value="Genomic_DNA"/>
</dbReference>
<evidence type="ECO:0000256" key="1">
    <source>
        <dbReference type="ARBA" id="ARBA00004651"/>
    </source>
</evidence>
<feature type="transmembrane region" description="Helical" evidence="7">
    <location>
        <begin position="363"/>
        <end position="382"/>
    </location>
</feature>
<dbReference type="OrthoDB" id="9812921at2"/>
<dbReference type="AlphaFoldDB" id="A0A395JKP2"/>
<keyword evidence="9" id="KW-1185">Reference proteome</keyword>
<organism evidence="8 9">
    <name type="scientific">Arenicella xantha</name>
    <dbReference type="NCBI Taxonomy" id="644221"/>
    <lineage>
        <taxon>Bacteria</taxon>
        <taxon>Pseudomonadati</taxon>
        <taxon>Pseudomonadota</taxon>
        <taxon>Gammaproteobacteria</taxon>
        <taxon>Arenicellales</taxon>
        <taxon>Arenicellaceae</taxon>
        <taxon>Arenicella</taxon>
    </lineage>
</organism>
<keyword evidence="6 7" id="KW-0472">Membrane</keyword>
<accession>A0A395JKP2</accession>
<evidence type="ECO:0000256" key="3">
    <source>
        <dbReference type="ARBA" id="ARBA00022475"/>
    </source>
</evidence>
<dbReference type="Proteomes" id="UP000253083">
    <property type="component" value="Unassembled WGS sequence"/>
</dbReference>
<evidence type="ECO:0000256" key="2">
    <source>
        <dbReference type="ARBA" id="ARBA00009820"/>
    </source>
</evidence>
<dbReference type="InterPro" id="IPR011659">
    <property type="entry name" value="WD40"/>
</dbReference>
<evidence type="ECO:0000313" key="9">
    <source>
        <dbReference type="Proteomes" id="UP000253083"/>
    </source>
</evidence>
<dbReference type="Pfam" id="PF03706">
    <property type="entry name" value="LPG_synthase_TM"/>
    <property type="match status" value="1"/>
</dbReference>
<comment type="similarity">
    <text evidence="2">Belongs to the TolB family.</text>
</comment>
<dbReference type="Pfam" id="PF07676">
    <property type="entry name" value="PD40"/>
    <property type="match status" value="2"/>
</dbReference>
<feature type="transmembrane region" description="Helical" evidence="7">
    <location>
        <begin position="226"/>
        <end position="247"/>
    </location>
</feature>
<keyword evidence="4 7" id="KW-0812">Transmembrane</keyword>
<comment type="subcellular location">
    <subcellularLocation>
        <location evidence="1">Cell membrane</location>
        <topology evidence="1">Multi-pass membrane protein</topology>
    </subcellularLocation>
</comment>
<name>A0A395JKP2_9GAMM</name>
<sequence length="711" mass="76623">MVRHILRIGLSIAVSLLILALLLQLVTSGLPAQERPSVLTALQNTSMSLVMAYGLLSLIALFVRAYRYRLLIQLSGSDVLPTIGQMAIVTGIRNMVVDLLPARLGELGYVGLLNRGYGVKLQHCISSLTIAIAFDFVAVLVVIALIVGKQLFGGDLQGWALAAMLSALVLSLVALAGLFVITPWFNRLVQQRSGSVSTTSLWGKGLSLLDDFSKSLQAVGQARKSILIVLLSVGIRLLKYAGMYLLFLAVALPNFDSLNGIPMEHTIGALIGGEIGASMPIPTFMSFGAYEAGSALVFQLLGVADQAAAVVTMLCVHIWSQCMDYLLGGTLLALFIFLVRRAKTESPLEAADSGLTIKSASTLALAAGALIVSSGFLGYQLWAASKLGSLTPPPAGAADIAGQSAKERSRAELAGLQGFVVFSSNRDGNHDIFKLDLASFELTKLTNHPHTETYPRVSFDGTRVIFSRAHQDWVSQRNTVAWDIYLLDLVSGTESKLASNATAPEWISNNEIAYLQSGQNVMRLNVETLKEAAVLIPGLHNSLPKNASLQNPSVNGASGEVSFTGRQSDIGSPHGHWGTALVDGTGNKKIVPILEGCELRWRRDGTSLFQVTKGGRDNDLRIVSVSPDSLKIEPLIDLAGEFSHEYWPIESNDGRYIVFGASRGKKDHEHDVADYEIFLWKHGSDPSTATRLTFHTGNDNWPSVYIQQGTE</sequence>
<dbReference type="PANTHER" id="PTHR36842">
    <property type="entry name" value="PROTEIN TOLB HOMOLOG"/>
    <property type="match status" value="1"/>
</dbReference>
<dbReference type="Gene3D" id="2.120.10.30">
    <property type="entry name" value="TolB, C-terminal domain"/>
    <property type="match status" value="2"/>
</dbReference>
<dbReference type="PANTHER" id="PTHR36842:SF1">
    <property type="entry name" value="PROTEIN TOLB"/>
    <property type="match status" value="1"/>
</dbReference>
<keyword evidence="3" id="KW-1003">Cell membrane</keyword>
<proteinExistence type="inferred from homology"/>
<evidence type="ECO:0000313" key="8">
    <source>
        <dbReference type="EMBL" id="RBP49622.1"/>
    </source>
</evidence>